<evidence type="ECO:0000313" key="2">
    <source>
        <dbReference type="EMBL" id="PRP78825.1"/>
    </source>
</evidence>
<evidence type="ECO:0000256" key="1">
    <source>
        <dbReference type="SAM" id="MobiDB-lite"/>
    </source>
</evidence>
<accession>A0A2P6N4E6</accession>
<name>A0A2P6N4E6_9EUKA</name>
<feature type="compositionally biased region" description="Basic residues" evidence="1">
    <location>
        <begin position="50"/>
        <end position="62"/>
    </location>
</feature>
<dbReference type="InParanoid" id="A0A2P6N4E6"/>
<keyword evidence="3" id="KW-1185">Reference proteome</keyword>
<reference evidence="2 3" key="1">
    <citation type="journal article" date="2018" name="Genome Biol. Evol.">
        <title>Multiple Roots of Fruiting Body Formation in Amoebozoa.</title>
        <authorList>
            <person name="Hillmann F."/>
            <person name="Forbes G."/>
            <person name="Novohradska S."/>
            <person name="Ferling I."/>
            <person name="Riege K."/>
            <person name="Groth M."/>
            <person name="Westermann M."/>
            <person name="Marz M."/>
            <person name="Spaller T."/>
            <person name="Winckler T."/>
            <person name="Schaap P."/>
            <person name="Glockner G."/>
        </authorList>
    </citation>
    <scope>NUCLEOTIDE SEQUENCE [LARGE SCALE GENOMIC DNA]</scope>
    <source>
        <strain evidence="2 3">Jena</strain>
    </source>
</reference>
<dbReference type="AlphaFoldDB" id="A0A2P6N4E6"/>
<gene>
    <name evidence="2" type="ORF">PROFUN_00998</name>
</gene>
<sequence>MNPWVFVLQMNCSVPLSIRQQVPLLLTQASKMRRKHSATLGTQPPESERGRKRRLHRLTITH</sequence>
<organism evidence="2 3">
    <name type="scientific">Planoprotostelium fungivorum</name>
    <dbReference type="NCBI Taxonomy" id="1890364"/>
    <lineage>
        <taxon>Eukaryota</taxon>
        <taxon>Amoebozoa</taxon>
        <taxon>Evosea</taxon>
        <taxon>Variosea</taxon>
        <taxon>Cavosteliida</taxon>
        <taxon>Cavosteliaceae</taxon>
        <taxon>Planoprotostelium</taxon>
    </lineage>
</organism>
<evidence type="ECO:0000313" key="3">
    <source>
        <dbReference type="Proteomes" id="UP000241769"/>
    </source>
</evidence>
<protein>
    <submittedName>
        <fullName evidence="2">Uncharacterized protein</fullName>
    </submittedName>
</protein>
<proteinExistence type="predicted"/>
<dbReference type="Proteomes" id="UP000241769">
    <property type="component" value="Unassembled WGS sequence"/>
</dbReference>
<comment type="caution">
    <text evidence="2">The sequence shown here is derived from an EMBL/GenBank/DDBJ whole genome shotgun (WGS) entry which is preliminary data.</text>
</comment>
<dbReference type="EMBL" id="MDYQ01000207">
    <property type="protein sequence ID" value="PRP78825.1"/>
    <property type="molecule type" value="Genomic_DNA"/>
</dbReference>
<feature type="region of interest" description="Disordered" evidence="1">
    <location>
        <begin position="32"/>
        <end position="62"/>
    </location>
</feature>